<name>A0A6J6A274_9ZZZZ</name>
<protein>
    <submittedName>
        <fullName evidence="2">Unannotated protein</fullName>
    </submittedName>
</protein>
<gene>
    <name evidence="2" type="ORF">UFOPK3547_01171</name>
</gene>
<feature type="region of interest" description="Disordered" evidence="1">
    <location>
        <begin position="153"/>
        <end position="187"/>
    </location>
</feature>
<organism evidence="2">
    <name type="scientific">freshwater metagenome</name>
    <dbReference type="NCBI Taxonomy" id="449393"/>
    <lineage>
        <taxon>unclassified sequences</taxon>
        <taxon>metagenomes</taxon>
        <taxon>ecological metagenomes</taxon>
    </lineage>
</organism>
<feature type="region of interest" description="Disordered" evidence="1">
    <location>
        <begin position="95"/>
        <end position="139"/>
    </location>
</feature>
<accession>A0A6J6A274</accession>
<proteinExistence type="predicted"/>
<dbReference type="EMBL" id="CAESAN010000100">
    <property type="protein sequence ID" value="CAB4345823.1"/>
    <property type="molecule type" value="Genomic_DNA"/>
</dbReference>
<feature type="compositionally biased region" description="Basic and acidic residues" evidence="1">
    <location>
        <begin position="98"/>
        <end position="128"/>
    </location>
</feature>
<reference evidence="2" key="1">
    <citation type="submission" date="2020-05" db="EMBL/GenBank/DDBJ databases">
        <authorList>
            <person name="Chiriac C."/>
            <person name="Salcher M."/>
            <person name="Ghai R."/>
            <person name="Kavagutti S V."/>
        </authorList>
    </citation>
    <scope>NUCLEOTIDE SEQUENCE</scope>
</reference>
<sequence length="187" mass="20870">MCQGPHALLDEHVERADRYEFFASCRNVGQGGIEGGHRRLQRLLNGVCEFRFHAVQFGVDRLAYCEQLFARMPQLGDDSAVGIVASDRVTNHCQQGNLHEEAGQPEAEVRRVVGSEQDRKQSKGDALDSRGYGVGQEHREGARISVAVRTCAGRREQCDQGEHPDRRGQNPERNRSAVDRSVGRGLY</sequence>
<dbReference type="AlphaFoldDB" id="A0A6J6A274"/>
<evidence type="ECO:0000313" key="2">
    <source>
        <dbReference type="EMBL" id="CAB4345823.1"/>
    </source>
</evidence>
<evidence type="ECO:0000256" key="1">
    <source>
        <dbReference type="SAM" id="MobiDB-lite"/>
    </source>
</evidence>